<protein>
    <submittedName>
        <fullName evidence="1">Uncharacterized protein</fullName>
    </submittedName>
</protein>
<dbReference type="KEGG" id="zal:AZF00_00805"/>
<dbReference type="AlphaFoldDB" id="A0A127M127"/>
<reference evidence="1 2" key="1">
    <citation type="submission" date="2015-12" db="EMBL/GenBank/DDBJ databases">
        <authorList>
            <person name="Shamseldin A."/>
            <person name="Moawad H."/>
            <person name="Abd El-Rahim W.M."/>
            <person name="Sadowsky M.J."/>
        </authorList>
    </citation>
    <scope>NUCLEOTIDE SEQUENCE [LARGE SCALE GENOMIC DNA]</scope>
    <source>
        <strain evidence="1 2">SM2</strain>
    </source>
</reference>
<organism evidence="1 2">
    <name type="scientific">Zhongshania aliphaticivorans</name>
    <dbReference type="NCBI Taxonomy" id="1470434"/>
    <lineage>
        <taxon>Bacteria</taxon>
        <taxon>Pseudomonadati</taxon>
        <taxon>Pseudomonadota</taxon>
        <taxon>Gammaproteobacteria</taxon>
        <taxon>Cellvibrionales</taxon>
        <taxon>Spongiibacteraceae</taxon>
        <taxon>Zhongshania</taxon>
    </lineage>
</organism>
<gene>
    <name evidence="1" type="ORF">AZF00_00805</name>
</gene>
<evidence type="ECO:0000313" key="1">
    <source>
        <dbReference type="EMBL" id="AMO66926.1"/>
    </source>
</evidence>
<dbReference type="Proteomes" id="UP000074119">
    <property type="component" value="Chromosome"/>
</dbReference>
<evidence type="ECO:0000313" key="2">
    <source>
        <dbReference type="Proteomes" id="UP000074119"/>
    </source>
</evidence>
<dbReference type="STRING" id="1470434.AZF00_00805"/>
<name>A0A127M127_9GAMM</name>
<proteinExistence type="predicted"/>
<dbReference type="EMBL" id="CP014544">
    <property type="protein sequence ID" value="AMO66926.1"/>
    <property type="molecule type" value="Genomic_DNA"/>
</dbReference>
<accession>A0A127M127</accession>
<sequence>MISLRYQFNACMATLEEGKEPRFNVVPVKLKNGDYRRVKWLGYIDLCDAQNLANAKPVKLLVASYSVSVSPYPKWIHLKDGEAIQGCLTVNGVYCIAEGGSPKVI</sequence>